<name>X1EB31_9ZZZZ</name>
<reference evidence="1" key="1">
    <citation type="journal article" date="2014" name="Front. Microbiol.">
        <title>High frequency of phylogenetically diverse reductive dehalogenase-homologous genes in deep subseafloor sedimentary metagenomes.</title>
        <authorList>
            <person name="Kawai M."/>
            <person name="Futagami T."/>
            <person name="Toyoda A."/>
            <person name="Takaki Y."/>
            <person name="Nishi S."/>
            <person name="Hori S."/>
            <person name="Arai W."/>
            <person name="Tsubouchi T."/>
            <person name="Morono Y."/>
            <person name="Uchiyama I."/>
            <person name="Ito T."/>
            <person name="Fujiyama A."/>
            <person name="Inagaki F."/>
            <person name="Takami H."/>
        </authorList>
    </citation>
    <scope>NUCLEOTIDE SEQUENCE</scope>
    <source>
        <strain evidence="1">Expedition CK06-06</strain>
    </source>
</reference>
<evidence type="ECO:0000313" key="1">
    <source>
        <dbReference type="EMBL" id="GAH14359.1"/>
    </source>
</evidence>
<dbReference type="SUPFAM" id="SSF53335">
    <property type="entry name" value="S-adenosyl-L-methionine-dependent methyltransferases"/>
    <property type="match status" value="1"/>
</dbReference>
<dbReference type="AlphaFoldDB" id="X1EB31"/>
<comment type="caution">
    <text evidence="1">The sequence shown here is derived from an EMBL/GenBank/DDBJ whole genome shotgun (WGS) entry which is preliminary data.</text>
</comment>
<organism evidence="1">
    <name type="scientific">marine sediment metagenome</name>
    <dbReference type="NCBI Taxonomy" id="412755"/>
    <lineage>
        <taxon>unclassified sequences</taxon>
        <taxon>metagenomes</taxon>
        <taxon>ecological metagenomes</taxon>
    </lineage>
</organism>
<evidence type="ECO:0008006" key="2">
    <source>
        <dbReference type="Google" id="ProtNLM"/>
    </source>
</evidence>
<proteinExistence type="predicted"/>
<protein>
    <recommendedName>
        <fullName evidence="2">Methyltransferase putative zinc binding domain-containing protein</fullName>
    </recommendedName>
</protein>
<dbReference type="EMBL" id="BART01034087">
    <property type="protein sequence ID" value="GAH14359.1"/>
    <property type="molecule type" value="Genomic_DNA"/>
</dbReference>
<dbReference type="InterPro" id="IPR029063">
    <property type="entry name" value="SAM-dependent_MTases_sf"/>
</dbReference>
<accession>X1EB31</accession>
<feature type="non-terminal residue" evidence="1">
    <location>
        <position position="171"/>
    </location>
</feature>
<sequence>MNSLSKENDLKDKTPRLNYVACDFCNSKQFNIVLKSKDYFFKQFNNEFQIVKCQICGLIYTNPRLIKRTLRRYYADILCYNPQPSSSNLKIKSDLPISKEILSDYFNYPLLEIKRLRKIIQFPNYLRIYKKWKRREIILNYIKNGKILEVGCSYGGYLLILKRLGWIVKGL</sequence>
<gene>
    <name evidence="1" type="ORF">S01H4_58369</name>
</gene>